<feature type="domain" description="Peptidase S9A N-terminal" evidence="2">
    <location>
        <begin position="45"/>
        <end position="109"/>
    </location>
</feature>
<dbReference type="SUPFAM" id="SSF50993">
    <property type="entry name" value="Peptidase/esterase 'gauge' domain"/>
    <property type="match status" value="1"/>
</dbReference>
<dbReference type="OrthoDB" id="248387at2759"/>
<evidence type="ECO:0000313" key="3">
    <source>
        <dbReference type="EMBL" id="KIH58316.1"/>
    </source>
</evidence>
<dbReference type="Proteomes" id="UP000054047">
    <property type="component" value="Unassembled WGS sequence"/>
</dbReference>
<proteinExistence type="predicted"/>
<dbReference type="InterPro" id="IPR051167">
    <property type="entry name" value="Prolyl_oligopep/macrocyclase"/>
</dbReference>
<evidence type="ECO:0000256" key="1">
    <source>
        <dbReference type="SAM" id="SignalP"/>
    </source>
</evidence>
<dbReference type="AlphaFoldDB" id="A0A0C2GMR5"/>
<dbReference type="EMBL" id="KN733262">
    <property type="protein sequence ID" value="KIH58316.1"/>
    <property type="molecule type" value="Genomic_DNA"/>
</dbReference>
<dbReference type="PANTHER" id="PTHR42881:SF2">
    <property type="entry name" value="PROLYL ENDOPEPTIDASE"/>
    <property type="match status" value="1"/>
</dbReference>
<keyword evidence="4" id="KW-1185">Reference proteome</keyword>
<feature type="signal peptide" evidence="1">
    <location>
        <begin position="1"/>
        <end position="18"/>
    </location>
</feature>
<dbReference type="Pfam" id="PF02897">
    <property type="entry name" value="Peptidase_S9_N"/>
    <property type="match status" value="1"/>
</dbReference>
<protein>
    <recommendedName>
        <fullName evidence="2">Peptidase S9A N-terminal domain-containing protein</fullName>
    </recommendedName>
</protein>
<dbReference type="GO" id="GO:0070012">
    <property type="term" value="F:oligopeptidase activity"/>
    <property type="evidence" value="ECO:0007669"/>
    <property type="project" value="TreeGrafter"/>
</dbReference>
<organism evidence="3 4">
    <name type="scientific">Ancylostoma duodenale</name>
    <dbReference type="NCBI Taxonomy" id="51022"/>
    <lineage>
        <taxon>Eukaryota</taxon>
        <taxon>Metazoa</taxon>
        <taxon>Ecdysozoa</taxon>
        <taxon>Nematoda</taxon>
        <taxon>Chromadorea</taxon>
        <taxon>Rhabditida</taxon>
        <taxon>Rhabditina</taxon>
        <taxon>Rhabditomorpha</taxon>
        <taxon>Strongyloidea</taxon>
        <taxon>Ancylostomatidae</taxon>
        <taxon>Ancylostomatinae</taxon>
        <taxon>Ancylostoma</taxon>
    </lineage>
</organism>
<dbReference type="InterPro" id="IPR029058">
    <property type="entry name" value="AB_hydrolase_fold"/>
</dbReference>
<dbReference type="Gene3D" id="2.130.10.120">
    <property type="entry name" value="Prolyl oligopeptidase, N-terminal domain"/>
    <property type="match status" value="1"/>
</dbReference>
<dbReference type="GO" id="GO:0005829">
    <property type="term" value="C:cytosol"/>
    <property type="evidence" value="ECO:0007669"/>
    <property type="project" value="TreeGrafter"/>
</dbReference>
<accession>A0A0C2GMR5</accession>
<gene>
    <name evidence="3" type="ORF">ANCDUO_11477</name>
</gene>
<dbReference type="PANTHER" id="PTHR42881">
    <property type="entry name" value="PROLYL ENDOPEPTIDASE"/>
    <property type="match status" value="1"/>
</dbReference>
<feature type="chain" id="PRO_5002149232" description="Peptidase S9A N-terminal domain-containing protein" evidence="1">
    <location>
        <begin position="19"/>
        <end position="184"/>
    </location>
</feature>
<reference evidence="3 4" key="1">
    <citation type="submission" date="2013-12" db="EMBL/GenBank/DDBJ databases">
        <title>Draft genome of the parsitic nematode Ancylostoma duodenale.</title>
        <authorList>
            <person name="Mitreva M."/>
        </authorList>
    </citation>
    <scope>NUCLEOTIDE SEQUENCE [LARGE SCALE GENOMIC DNA]</scope>
    <source>
        <strain evidence="3 4">Zhejiang</strain>
    </source>
</reference>
<dbReference type="GO" id="GO:0004252">
    <property type="term" value="F:serine-type endopeptidase activity"/>
    <property type="evidence" value="ECO:0007669"/>
    <property type="project" value="InterPro"/>
</dbReference>
<evidence type="ECO:0000259" key="2">
    <source>
        <dbReference type="Pfam" id="PF02897"/>
    </source>
</evidence>
<dbReference type="Gene3D" id="3.40.50.1820">
    <property type="entry name" value="alpha/beta hydrolase"/>
    <property type="match status" value="1"/>
</dbReference>
<evidence type="ECO:0000313" key="4">
    <source>
        <dbReference type="Proteomes" id="UP000054047"/>
    </source>
</evidence>
<name>A0A0C2GMR5_9BILA</name>
<dbReference type="InterPro" id="IPR023302">
    <property type="entry name" value="Pept_S9A_N"/>
</dbReference>
<keyword evidence="1" id="KW-0732">Signal</keyword>
<sequence length="184" mass="20348">MSSTPILILLTIVGCPHAAEISHTLSTPIGSEAPPSFSISPAIYPTARRNESIIDDFHGTKVADPYRWMEDPNAPETCQFVRELNAISEPFLAKAPNREDIRKNAIYRQEFLKHGEKGEVFLDSNDLAGDGTATIRYVGKRDLKWSPDGSILAYGVSKKGSDWLTLKVSASRHFLAIFTAPYPE</sequence>